<dbReference type="NCBIfam" id="TIGR00678">
    <property type="entry name" value="holB"/>
    <property type="match status" value="1"/>
</dbReference>
<keyword evidence="5" id="KW-1185">Reference proteome</keyword>
<dbReference type="GO" id="GO:0009360">
    <property type="term" value="C:DNA polymerase III complex"/>
    <property type="evidence" value="ECO:0007669"/>
    <property type="project" value="TreeGrafter"/>
</dbReference>
<accession>A0A3A6U8P7</accession>
<evidence type="ECO:0000256" key="3">
    <source>
        <dbReference type="ARBA" id="ARBA00049244"/>
    </source>
</evidence>
<sequence>MVKLNELPWLDEAKHIFSRQLEKKSVSHAQLLSLEKGYGAKQLLGSLAQLTFCERPTQFTPCGLCKSCTLVESGNHPDFHQIVPDGNQIKVDQIRELCGDLTETAQQGGWRIAIIYSCEKLNKSAANALLKTLEEPGKQTLLLLQTESFGLLMPTITSRCQNILVKKPSKSQINDWLISQSPEYKGTNWCIPIVGGPLGLIESISSGHYNKLLNYRNNWSQSLSAGHLCASFLTVDEQTIVDVLDVLYLVFRQFILQNKFNDALLQAEVVKLAAEVMHMRQRLSLMSNINAPALCQQFILKYRHLVNR</sequence>
<comment type="caution">
    <text evidence="4">The sequence shown here is derived from an EMBL/GenBank/DDBJ whole genome shotgun (WGS) entry which is preliminary data.</text>
</comment>
<dbReference type="Gene3D" id="3.40.50.300">
    <property type="entry name" value="P-loop containing nucleotide triphosphate hydrolases"/>
    <property type="match status" value="1"/>
</dbReference>
<keyword evidence="4" id="KW-0808">Transferase</keyword>
<name>A0A3A6U8P7_9GAMM</name>
<dbReference type="InterPro" id="IPR050238">
    <property type="entry name" value="DNA_Rep/Repair_Clamp_Loader"/>
</dbReference>
<dbReference type="GO" id="GO:0006261">
    <property type="term" value="P:DNA-templated DNA replication"/>
    <property type="evidence" value="ECO:0007669"/>
    <property type="project" value="TreeGrafter"/>
</dbReference>
<dbReference type="Proteomes" id="UP000273022">
    <property type="component" value="Unassembled WGS sequence"/>
</dbReference>
<reference evidence="4 5" key="1">
    <citation type="submission" date="2018-09" db="EMBL/GenBank/DDBJ databases">
        <title>Phylogeny of the Shewanellaceae, and recommendation for two new genera, Pseudoshewanella and Parashewanella.</title>
        <authorList>
            <person name="Wang G."/>
        </authorList>
    </citation>
    <scope>NUCLEOTIDE SEQUENCE [LARGE SCALE GENOMIC DNA]</scope>
    <source>
        <strain evidence="4 5">KCTC 22492</strain>
    </source>
</reference>
<dbReference type="OrthoDB" id="9811073at2"/>
<dbReference type="PANTHER" id="PTHR11669:SF8">
    <property type="entry name" value="DNA POLYMERASE III SUBUNIT DELTA"/>
    <property type="match status" value="1"/>
</dbReference>
<dbReference type="GO" id="GO:0003887">
    <property type="term" value="F:DNA-directed DNA polymerase activity"/>
    <property type="evidence" value="ECO:0007669"/>
    <property type="project" value="UniProtKB-KW"/>
</dbReference>
<evidence type="ECO:0000313" key="4">
    <source>
        <dbReference type="EMBL" id="RJY18314.1"/>
    </source>
</evidence>
<keyword evidence="2" id="KW-0239">DNA-directed DNA polymerase</keyword>
<dbReference type="SUPFAM" id="SSF52540">
    <property type="entry name" value="P-loop containing nucleoside triphosphate hydrolases"/>
    <property type="match status" value="1"/>
</dbReference>
<evidence type="ECO:0000313" key="5">
    <source>
        <dbReference type="Proteomes" id="UP000273022"/>
    </source>
</evidence>
<dbReference type="InterPro" id="IPR004622">
    <property type="entry name" value="DNA_pol_HolB"/>
</dbReference>
<dbReference type="EMBL" id="QYYH01000026">
    <property type="protein sequence ID" value="RJY18314.1"/>
    <property type="molecule type" value="Genomic_DNA"/>
</dbReference>
<keyword evidence="4" id="KW-0548">Nucleotidyltransferase</keyword>
<comment type="catalytic activity">
    <reaction evidence="3">
        <text>DNA(n) + a 2'-deoxyribonucleoside 5'-triphosphate = DNA(n+1) + diphosphate</text>
        <dbReference type="Rhea" id="RHEA:22508"/>
        <dbReference type="Rhea" id="RHEA-COMP:17339"/>
        <dbReference type="Rhea" id="RHEA-COMP:17340"/>
        <dbReference type="ChEBI" id="CHEBI:33019"/>
        <dbReference type="ChEBI" id="CHEBI:61560"/>
        <dbReference type="ChEBI" id="CHEBI:173112"/>
        <dbReference type="EC" id="2.7.7.7"/>
    </reaction>
</comment>
<gene>
    <name evidence="4" type="primary">holB</name>
    <name evidence="4" type="ORF">D5R81_05815</name>
</gene>
<dbReference type="GO" id="GO:0008408">
    <property type="term" value="F:3'-5' exonuclease activity"/>
    <property type="evidence" value="ECO:0007669"/>
    <property type="project" value="InterPro"/>
</dbReference>
<evidence type="ECO:0000256" key="1">
    <source>
        <dbReference type="ARBA" id="ARBA00012417"/>
    </source>
</evidence>
<dbReference type="Pfam" id="PF13177">
    <property type="entry name" value="DNA_pol3_delta2"/>
    <property type="match status" value="1"/>
</dbReference>
<dbReference type="InterPro" id="IPR027417">
    <property type="entry name" value="P-loop_NTPase"/>
</dbReference>
<dbReference type="EC" id="2.7.7.7" evidence="1"/>
<dbReference type="RefSeq" id="WP_121852713.1">
    <property type="nucleotide sequence ID" value="NZ_CP037952.1"/>
</dbReference>
<proteinExistence type="predicted"/>
<organism evidence="4 5">
    <name type="scientific">Parashewanella spongiae</name>
    <dbReference type="NCBI Taxonomy" id="342950"/>
    <lineage>
        <taxon>Bacteria</taxon>
        <taxon>Pseudomonadati</taxon>
        <taxon>Pseudomonadota</taxon>
        <taxon>Gammaproteobacteria</taxon>
        <taxon>Alteromonadales</taxon>
        <taxon>Shewanellaceae</taxon>
        <taxon>Parashewanella</taxon>
    </lineage>
</organism>
<dbReference type="AlphaFoldDB" id="A0A3A6U8P7"/>
<protein>
    <recommendedName>
        <fullName evidence="1">DNA-directed DNA polymerase</fullName>
        <ecNumber evidence="1">2.7.7.7</ecNumber>
    </recommendedName>
</protein>
<evidence type="ECO:0000256" key="2">
    <source>
        <dbReference type="ARBA" id="ARBA00022932"/>
    </source>
</evidence>
<dbReference type="PANTHER" id="PTHR11669">
    <property type="entry name" value="REPLICATION FACTOR C / DNA POLYMERASE III GAMMA-TAU SUBUNIT"/>
    <property type="match status" value="1"/>
</dbReference>